<dbReference type="Pfam" id="PF01408">
    <property type="entry name" value="GFO_IDH_MocA"/>
    <property type="match status" value="1"/>
</dbReference>
<reference evidence="5 6" key="1">
    <citation type="submission" date="2021-05" db="EMBL/GenBank/DDBJ databases">
        <title>Draft Whole Genome Sequencing Of Biosensor Chromobacterium violaceum Strain CV026 Reveals A Regulatory RNA In Chromobacterium violaceum Phenotype Regulatory Network.</title>
        <authorList>
            <person name="Hong K.W."/>
            <person name="Chan K.G."/>
            <person name="Chang C.-Y."/>
        </authorList>
    </citation>
    <scope>NUCLEOTIDE SEQUENCE [LARGE SCALE GENOMIC DNA]</scope>
    <source>
        <strain evidence="5 6">ATCC 31532</strain>
    </source>
</reference>
<dbReference type="PANTHER" id="PTHR43708:SF5">
    <property type="entry name" value="CONSERVED EXPRESSED OXIDOREDUCTASE (EUROFUNG)-RELATED"/>
    <property type="match status" value="1"/>
</dbReference>
<evidence type="ECO:0000313" key="5">
    <source>
        <dbReference type="EMBL" id="MBW8290342.1"/>
    </source>
</evidence>
<keyword evidence="6" id="KW-1185">Reference proteome</keyword>
<sequence>MPDQLRVGLMGFGYAGATFHAPLLSATPGIKLAAVASSRAELVRSALPAAQVFPSPEALLTGSEVDLVVIATPNDSHFALASAALAAGKHVVVDKPFTVRAVEARGLALQAEQAGLLLSVFHNRRWDADFLAVRQLLADGVLGRVTHFESHFDRYRPHVRQRWRESAQAGAGLWYDLGPHLLDQAVQLWGLPEAISLELAALRDGAQADDWFHAQLRYADKRVILHASALAADAGPRFIIHGTAGSYAKYGLDTQEDALKAGDRPGQAGWGGDPRPGRLLLAGSEAVERPAGAGDYMRYYAGVRDAILLGAANPVDAWEAWRVMVLLELGCDSAAQQCWKAVAPSLA</sequence>
<dbReference type="Proteomes" id="UP000711178">
    <property type="component" value="Unassembled WGS sequence"/>
</dbReference>
<dbReference type="RefSeq" id="WP_043580794.1">
    <property type="nucleotide sequence ID" value="NZ_CP142381.1"/>
</dbReference>
<evidence type="ECO:0000256" key="2">
    <source>
        <dbReference type="ARBA" id="ARBA00023002"/>
    </source>
</evidence>
<dbReference type="SUPFAM" id="SSF51735">
    <property type="entry name" value="NAD(P)-binding Rossmann-fold domains"/>
    <property type="match status" value="1"/>
</dbReference>
<organism evidence="5 6">
    <name type="scientific">Chromobacterium subtsugae</name>
    <dbReference type="NCBI Taxonomy" id="251747"/>
    <lineage>
        <taxon>Bacteria</taxon>
        <taxon>Pseudomonadati</taxon>
        <taxon>Pseudomonadota</taxon>
        <taxon>Betaproteobacteria</taxon>
        <taxon>Neisseriales</taxon>
        <taxon>Chromobacteriaceae</taxon>
        <taxon>Chromobacterium</taxon>
    </lineage>
</organism>
<dbReference type="PANTHER" id="PTHR43708">
    <property type="entry name" value="CONSERVED EXPRESSED OXIDOREDUCTASE (EUROFUNG)"/>
    <property type="match status" value="1"/>
</dbReference>
<feature type="domain" description="Gfo/Idh/MocA-like oxidoreductase N-terminal" evidence="3">
    <location>
        <begin position="5"/>
        <end position="122"/>
    </location>
</feature>
<proteinExistence type="inferred from homology"/>
<dbReference type="Gene3D" id="3.40.50.720">
    <property type="entry name" value="NAD(P)-binding Rossmann-like Domain"/>
    <property type="match status" value="1"/>
</dbReference>
<dbReference type="InterPro" id="IPR036291">
    <property type="entry name" value="NAD(P)-bd_dom_sf"/>
</dbReference>
<gene>
    <name evidence="5" type="ORF">KIF53_22145</name>
</gene>
<dbReference type="Gene3D" id="3.30.360.10">
    <property type="entry name" value="Dihydrodipicolinate Reductase, domain 2"/>
    <property type="match status" value="1"/>
</dbReference>
<evidence type="ECO:0000256" key="1">
    <source>
        <dbReference type="ARBA" id="ARBA00010928"/>
    </source>
</evidence>
<protein>
    <submittedName>
        <fullName evidence="5">Oxidoreductase</fullName>
    </submittedName>
</protein>
<dbReference type="InterPro" id="IPR000683">
    <property type="entry name" value="Gfo/Idh/MocA-like_OxRdtase_N"/>
</dbReference>
<accession>A0ABS7FJV6</accession>
<comment type="similarity">
    <text evidence="1">Belongs to the Gfo/Idh/MocA family.</text>
</comment>
<evidence type="ECO:0000313" key="6">
    <source>
        <dbReference type="Proteomes" id="UP000711178"/>
    </source>
</evidence>
<feature type="domain" description="Gfo/Idh/MocA-like oxidoreductase C-terminal" evidence="4">
    <location>
        <begin position="134"/>
        <end position="337"/>
    </location>
</feature>
<dbReference type="EMBL" id="JAHDTB010000046">
    <property type="protein sequence ID" value="MBW8290342.1"/>
    <property type="molecule type" value="Genomic_DNA"/>
</dbReference>
<dbReference type="GeneID" id="89684825"/>
<dbReference type="InterPro" id="IPR051317">
    <property type="entry name" value="Gfo/Idh/MocA_oxidoreduct"/>
</dbReference>
<dbReference type="InterPro" id="IPR004104">
    <property type="entry name" value="Gfo/Idh/MocA-like_OxRdtase_C"/>
</dbReference>
<evidence type="ECO:0000259" key="3">
    <source>
        <dbReference type="Pfam" id="PF01408"/>
    </source>
</evidence>
<keyword evidence="2" id="KW-0560">Oxidoreductase</keyword>
<comment type="caution">
    <text evidence="5">The sequence shown here is derived from an EMBL/GenBank/DDBJ whole genome shotgun (WGS) entry which is preliminary data.</text>
</comment>
<evidence type="ECO:0000259" key="4">
    <source>
        <dbReference type="Pfam" id="PF02894"/>
    </source>
</evidence>
<name>A0ABS7FJV6_9NEIS</name>
<dbReference type="NCBIfam" id="NF008607">
    <property type="entry name" value="PRK11579.1"/>
    <property type="match status" value="1"/>
</dbReference>
<dbReference type="Pfam" id="PF02894">
    <property type="entry name" value="GFO_IDH_MocA_C"/>
    <property type="match status" value="1"/>
</dbReference>